<keyword evidence="2" id="KW-1185">Reference proteome</keyword>
<gene>
    <name evidence="1" type="ORF">DPM13_12675</name>
</gene>
<dbReference type="Proteomes" id="UP000249922">
    <property type="component" value="Chromosome"/>
</dbReference>
<evidence type="ECO:0000313" key="2">
    <source>
        <dbReference type="Proteomes" id="UP000249922"/>
    </source>
</evidence>
<dbReference type="EMBL" id="CP030239">
    <property type="protein sequence ID" value="AWX93643.1"/>
    <property type="molecule type" value="Genomic_DNA"/>
</dbReference>
<evidence type="ECO:0000313" key="1">
    <source>
        <dbReference type="EMBL" id="AWX93643.1"/>
    </source>
</evidence>
<proteinExistence type="predicted"/>
<organism evidence="1 2">
    <name type="scientific">Paracoccus mutanolyticus</name>
    <dbReference type="NCBI Taxonomy" id="1499308"/>
    <lineage>
        <taxon>Bacteria</taxon>
        <taxon>Pseudomonadati</taxon>
        <taxon>Pseudomonadota</taxon>
        <taxon>Alphaproteobacteria</taxon>
        <taxon>Rhodobacterales</taxon>
        <taxon>Paracoccaceae</taxon>
        <taxon>Paracoccus</taxon>
    </lineage>
</organism>
<sequence length="116" mass="13287">MEHAIEFRRHAAGAHVSLISCRRRQGRERSALGRQIDGGFHQRAGGRQARKGARQSQVMVKASRMLEHLAPSDYRQRSGKDGRWPIHLPRFDIQRRKDLSPQNRQVAGPTMVWRGA</sequence>
<protein>
    <submittedName>
        <fullName evidence="1">Uncharacterized protein</fullName>
    </submittedName>
</protein>
<reference evidence="1 2" key="1">
    <citation type="submission" date="2018-06" db="EMBL/GenBank/DDBJ databases">
        <title>Complete genome sequence of Paracoccus mutanolyticus strain RSP-02 isolated from cellulosic waste.</title>
        <authorList>
            <person name="Amrutha R.N."/>
            <person name="Shrivastav A."/>
            <person name="Buddana S.K."/>
            <person name="Deshpande U."/>
            <person name="Prakasham R.S."/>
        </authorList>
    </citation>
    <scope>NUCLEOTIDE SEQUENCE [LARGE SCALE GENOMIC DNA]</scope>
    <source>
        <strain evidence="1 2">RSP-02</strain>
    </source>
</reference>
<accession>A0ABN5M9F0</accession>
<name>A0ABN5M9F0_9RHOB</name>